<evidence type="ECO:0000256" key="6">
    <source>
        <dbReference type="SAM" id="SignalP"/>
    </source>
</evidence>
<dbReference type="PANTHER" id="PTHR30483">
    <property type="entry name" value="LEUCINE-SPECIFIC-BINDING PROTEIN"/>
    <property type="match status" value="1"/>
</dbReference>
<dbReference type="Pfam" id="PF13458">
    <property type="entry name" value="Peripla_BP_6"/>
    <property type="match status" value="1"/>
</dbReference>
<organism evidence="8 9">
    <name type="scientific">Paenochrobactrum gallinarii</name>
    <dbReference type="NCBI Taxonomy" id="643673"/>
    <lineage>
        <taxon>Bacteria</taxon>
        <taxon>Pseudomonadati</taxon>
        <taxon>Pseudomonadota</taxon>
        <taxon>Alphaproteobacteria</taxon>
        <taxon>Hyphomicrobiales</taxon>
        <taxon>Brucellaceae</taxon>
        <taxon>Paenochrobactrum</taxon>
    </lineage>
</organism>
<comment type="caution">
    <text evidence="8">The sequence shown here is derived from an EMBL/GenBank/DDBJ whole genome shotgun (WGS) entry which is preliminary data.</text>
</comment>
<evidence type="ECO:0000256" key="5">
    <source>
        <dbReference type="ARBA" id="ARBA00022970"/>
    </source>
</evidence>
<dbReference type="Gene3D" id="3.40.50.2300">
    <property type="match status" value="2"/>
</dbReference>
<reference evidence="8 9" key="1">
    <citation type="submission" date="2020-08" db="EMBL/GenBank/DDBJ databases">
        <title>Genomic Encyclopedia of Type Strains, Phase IV (KMG-IV): sequencing the most valuable type-strain genomes for metagenomic binning, comparative biology and taxonomic classification.</title>
        <authorList>
            <person name="Goeker M."/>
        </authorList>
    </citation>
    <scope>NUCLEOTIDE SEQUENCE [LARGE SCALE GENOMIC DNA]</scope>
    <source>
        <strain evidence="8 9">DSM 22336</strain>
    </source>
</reference>
<dbReference type="SUPFAM" id="SSF53822">
    <property type="entry name" value="Periplasmic binding protein-like I"/>
    <property type="match status" value="1"/>
</dbReference>
<comment type="similarity">
    <text evidence="2">Belongs to the leucine-binding protein family.</text>
</comment>
<evidence type="ECO:0000256" key="2">
    <source>
        <dbReference type="ARBA" id="ARBA00010062"/>
    </source>
</evidence>
<evidence type="ECO:0000256" key="3">
    <source>
        <dbReference type="ARBA" id="ARBA00022448"/>
    </source>
</evidence>
<dbReference type="PANTHER" id="PTHR30483:SF6">
    <property type="entry name" value="PERIPLASMIC BINDING PROTEIN OF ABC TRANSPORTER FOR NATURAL AMINO ACIDS"/>
    <property type="match status" value="1"/>
</dbReference>
<keyword evidence="5" id="KW-0029">Amino-acid transport</keyword>
<dbReference type="InterPro" id="IPR028082">
    <property type="entry name" value="Peripla_BP_I"/>
</dbReference>
<dbReference type="AlphaFoldDB" id="A0A841M0K2"/>
<feature type="signal peptide" evidence="6">
    <location>
        <begin position="1"/>
        <end position="28"/>
    </location>
</feature>
<evidence type="ECO:0000313" key="9">
    <source>
        <dbReference type="Proteomes" id="UP000555393"/>
    </source>
</evidence>
<evidence type="ECO:0000313" key="8">
    <source>
        <dbReference type="EMBL" id="MBB6261369.1"/>
    </source>
</evidence>
<dbReference type="EMBL" id="JACIIU010000008">
    <property type="protein sequence ID" value="MBB6261369.1"/>
    <property type="molecule type" value="Genomic_DNA"/>
</dbReference>
<keyword evidence="4 6" id="KW-0732">Signal</keyword>
<dbReference type="CDD" id="cd06346">
    <property type="entry name" value="PBP1_ABC_ligand_binding-like"/>
    <property type="match status" value="1"/>
</dbReference>
<proteinExistence type="inferred from homology"/>
<dbReference type="InterPro" id="IPR028081">
    <property type="entry name" value="Leu-bd"/>
</dbReference>
<evidence type="ECO:0000256" key="4">
    <source>
        <dbReference type="ARBA" id="ARBA00022729"/>
    </source>
</evidence>
<feature type="chain" id="PRO_5032936814" evidence="6">
    <location>
        <begin position="29"/>
        <end position="429"/>
    </location>
</feature>
<name>A0A841M0K2_9HYPH</name>
<keyword evidence="9" id="KW-1185">Reference proteome</keyword>
<accession>A0A841M0K2</accession>
<gene>
    <name evidence="8" type="ORF">FHS77_001924</name>
</gene>
<sequence>MKKTIIKTAVTIGLLSTALCLGNMSAQAQANKSCEISVGSVLSITGSMAAIGKSIGDAAQLAIDHFNEAGGVNDCKVKFILRDDQGSPNVGVDAAKTLVEIEKVPVILGAIQSGVSLPILTSVTVPSKVTQISCCASAPIFTELAKEGGTNGYWFRTLPTDRPQAIVMASIAKERGYKNVAIIHVNSDYGVSLSKQFKLAFEKMGGKVSGVTPYNQEQASYRAEVNSALAGEPDALFLIAFPADGATAAREWISYGGTQNLLLSNALRADEFVNAVGAQYLQNAAGIDNAQIEGESVEAFNASWKEKYGSEPNGPGLHTIYDAAAVALLAMEQSGKADGTAIRDAVRVVTGGEGEAVYPGAAGFAKAKDLIKQGKPIRYYGATGPISFDANGDVTGPYLIWGVKDGKLSTLDKWDNQRVSDLLATVDKE</sequence>
<protein>
    <submittedName>
        <fullName evidence="8">Branched-chain amino acid transport system substrate-binding protein</fullName>
    </submittedName>
</protein>
<keyword evidence="3" id="KW-0813">Transport</keyword>
<dbReference type="RefSeq" id="WP_246431283.1">
    <property type="nucleotide sequence ID" value="NZ_JACIIU010000008.1"/>
</dbReference>
<comment type="function">
    <text evidence="1">Component of an amino-acid transport system.</text>
</comment>
<evidence type="ECO:0000259" key="7">
    <source>
        <dbReference type="Pfam" id="PF13458"/>
    </source>
</evidence>
<dbReference type="Proteomes" id="UP000555393">
    <property type="component" value="Unassembled WGS sequence"/>
</dbReference>
<feature type="domain" description="Leucine-binding protein" evidence="7">
    <location>
        <begin position="35"/>
        <end position="350"/>
    </location>
</feature>
<evidence type="ECO:0000256" key="1">
    <source>
        <dbReference type="ARBA" id="ARBA00003630"/>
    </source>
</evidence>
<dbReference type="InterPro" id="IPR051010">
    <property type="entry name" value="BCAA_transport"/>
</dbReference>
<dbReference type="GO" id="GO:0006865">
    <property type="term" value="P:amino acid transport"/>
    <property type="evidence" value="ECO:0007669"/>
    <property type="project" value="UniProtKB-KW"/>
</dbReference>